<feature type="domain" description="Chalcone/stilbene synthase C-terminal" evidence="5">
    <location>
        <begin position="250"/>
        <end position="399"/>
    </location>
</feature>
<dbReference type="CDD" id="cd00831">
    <property type="entry name" value="CHS_like"/>
    <property type="match status" value="1"/>
</dbReference>
<dbReference type="AlphaFoldDB" id="A0A1D6F615"/>
<dbReference type="Pfam" id="PF02797">
    <property type="entry name" value="Chal_sti_synt_C"/>
    <property type="match status" value="1"/>
</dbReference>
<proteinExistence type="inferred from homology"/>
<dbReference type="KEGG" id="zma:103648034"/>
<sequence>MQSSLLARDSNHAAAATCPSGDGLACVLGVGTANPANCVQQDEYTDRYFRITNSDHLTHIKPIMKRACEMTGVKKRYVQVDEDLLREHPEFLDPGAASLPSRLAVVAAAMPGLVAAAAAKAIAEWGRPATDITHLVFSTSTSVQVPAVDLRVASLLGLPPTVRRTTLCSHACTGSSGALRVAKDVAETSRGARVLVACADMLSVLGVHAPHDDDDDAVGIVAHALFGDGAGAVLVGADPWDPRERPIFQMLAASQATVPGTDHVVALELASAGVAYRIEAGELAALVGANVERCLSDAMAPLAAVGCVGAWNDLFWVLHPGGPIIMDSFAAALGLQPGKLAASRRVLSEYGNMMGPTLIFVLDEVIRRRRQNHQDRSCGWGFMVGLGPGFTIEVMALRACGDIDNDKSTLPPTPRLKSSL</sequence>
<evidence type="ECO:0000313" key="6">
    <source>
        <dbReference type="EMBL" id="ONM26714.1"/>
    </source>
</evidence>
<dbReference type="PIRSF" id="PIRSF000451">
    <property type="entry name" value="PKS_III"/>
    <property type="match status" value="1"/>
</dbReference>
<dbReference type="InParanoid" id="A0A1D6F615"/>
<dbReference type="eggNOG" id="ENOG502QRSY">
    <property type="taxonomic scope" value="Eukaryota"/>
</dbReference>
<gene>
    <name evidence="6" type="ORF">ZEAMMB73_Zm00001d007400</name>
</gene>
<dbReference type="PaxDb" id="4577-GRMZM2G027130_P01"/>
<dbReference type="STRING" id="4577.A0A1D6F615"/>
<dbReference type="ExpressionAtlas" id="A0A1D6F615">
    <property type="expression patterns" value="baseline"/>
</dbReference>
<evidence type="ECO:0000259" key="5">
    <source>
        <dbReference type="Pfam" id="PF02797"/>
    </source>
</evidence>
<dbReference type="SUPFAM" id="SSF53901">
    <property type="entry name" value="Thiolase-like"/>
    <property type="match status" value="2"/>
</dbReference>
<feature type="domain" description="Chalcone/stilbene synthase N-terminal" evidence="4">
    <location>
        <begin position="21"/>
        <end position="239"/>
    </location>
</feature>
<dbReference type="Pfam" id="PF00195">
    <property type="entry name" value="Chal_sti_synt_N"/>
    <property type="match status" value="1"/>
</dbReference>
<dbReference type="PANTHER" id="PTHR11877">
    <property type="entry name" value="HYDROXYMETHYLGLUTARYL-COA SYNTHASE"/>
    <property type="match status" value="1"/>
</dbReference>
<protein>
    <submittedName>
        <fullName evidence="6">Type III polyketide synthase B</fullName>
    </submittedName>
</protein>
<keyword evidence="3" id="KW-0808">Transferase</keyword>
<evidence type="ECO:0000259" key="4">
    <source>
        <dbReference type="Pfam" id="PF00195"/>
    </source>
</evidence>
<dbReference type="SMR" id="A0A1D6F615"/>
<accession>A0A1D6F615</accession>
<dbReference type="OrthoDB" id="674397at2759"/>
<dbReference type="FunFam" id="3.40.47.10:FF:000025">
    <property type="entry name" value="Chalcone synthase 2"/>
    <property type="match status" value="1"/>
</dbReference>
<evidence type="ECO:0000256" key="2">
    <source>
        <dbReference type="PIRSR" id="PIRSR000451-1"/>
    </source>
</evidence>
<dbReference type="GO" id="GO:0016747">
    <property type="term" value="F:acyltransferase activity, transferring groups other than amino-acyl groups"/>
    <property type="evidence" value="ECO:0007669"/>
    <property type="project" value="InterPro"/>
</dbReference>
<keyword evidence="3" id="KW-0012">Acyltransferase</keyword>
<evidence type="ECO:0000256" key="3">
    <source>
        <dbReference type="RuleBase" id="RU003633"/>
    </source>
</evidence>
<reference evidence="6" key="1">
    <citation type="submission" date="2015-12" db="EMBL/GenBank/DDBJ databases">
        <title>Update maize B73 reference genome by single molecule sequencing technologies.</title>
        <authorList>
            <consortium name="Maize Genome Sequencing Project"/>
            <person name="Ware D."/>
        </authorList>
    </citation>
    <scope>NUCLEOTIDE SEQUENCE [LARGE SCALE GENOMIC DNA]</scope>
    <source>
        <tissue evidence="6">Seedling</tissue>
    </source>
</reference>
<dbReference type="InterPro" id="IPR011141">
    <property type="entry name" value="Polyketide_synthase_type-III"/>
</dbReference>
<organism evidence="6">
    <name type="scientific">Zea mays</name>
    <name type="common">Maize</name>
    <dbReference type="NCBI Taxonomy" id="4577"/>
    <lineage>
        <taxon>Eukaryota</taxon>
        <taxon>Viridiplantae</taxon>
        <taxon>Streptophyta</taxon>
        <taxon>Embryophyta</taxon>
        <taxon>Tracheophyta</taxon>
        <taxon>Spermatophyta</taxon>
        <taxon>Magnoliopsida</taxon>
        <taxon>Liliopsida</taxon>
        <taxon>Poales</taxon>
        <taxon>Poaceae</taxon>
        <taxon>PACMAD clade</taxon>
        <taxon>Panicoideae</taxon>
        <taxon>Andropogonodae</taxon>
        <taxon>Andropogoneae</taxon>
        <taxon>Tripsacinae</taxon>
        <taxon>Zea</taxon>
    </lineage>
</organism>
<dbReference type="PANTHER" id="PTHR11877:SF101">
    <property type="entry name" value="BISDEMETHOXYCURCUMIN SYNTHASE"/>
    <property type="match status" value="1"/>
</dbReference>
<dbReference type="InterPro" id="IPR012328">
    <property type="entry name" value="Chalcone/stilbene_synt_C"/>
</dbReference>
<feature type="active site" description="Acyl-thioester intermediate" evidence="2">
    <location>
        <position position="172"/>
    </location>
</feature>
<dbReference type="InterPro" id="IPR016039">
    <property type="entry name" value="Thiolase-like"/>
</dbReference>
<evidence type="ECO:0000256" key="1">
    <source>
        <dbReference type="ARBA" id="ARBA00005531"/>
    </source>
</evidence>
<dbReference type="Gene3D" id="3.40.47.10">
    <property type="match status" value="2"/>
</dbReference>
<name>A0A1D6F615_MAIZE</name>
<dbReference type="InterPro" id="IPR001099">
    <property type="entry name" value="Chalcone/stilbene_synt_N"/>
</dbReference>
<comment type="similarity">
    <text evidence="1 3">Belongs to the thiolase-like superfamily. Chalcone/stilbene synthases family.</text>
</comment>
<dbReference type="EMBL" id="CM007648">
    <property type="protein sequence ID" value="ONM26714.1"/>
    <property type="molecule type" value="Genomic_DNA"/>
</dbReference>
<dbReference type="OMA" id="MKVKKRY"/>